<dbReference type="AlphaFoldDB" id="A0A811M4B9"/>
<evidence type="ECO:0000256" key="1">
    <source>
        <dbReference type="SAM" id="Phobius"/>
    </source>
</evidence>
<dbReference type="Proteomes" id="UP000582659">
    <property type="component" value="Unassembled WGS sequence"/>
</dbReference>
<reference evidence="2" key="1">
    <citation type="submission" date="2020-09" db="EMBL/GenBank/DDBJ databases">
        <authorList>
            <person name="Kikuchi T."/>
        </authorList>
    </citation>
    <scope>NUCLEOTIDE SEQUENCE</scope>
    <source>
        <strain evidence="2">Ka4C1</strain>
    </source>
</reference>
<accession>A0A811M4B9</accession>
<feature type="transmembrane region" description="Helical" evidence="1">
    <location>
        <begin position="56"/>
        <end position="76"/>
    </location>
</feature>
<keyword evidence="1" id="KW-1133">Transmembrane helix</keyword>
<evidence type="ECO:0000313" key="2">
    <source>
        <dbReference type="EMBL" id="CAD5235580.1"/>
    </source>
</evidence>
<name>A0A811M4B9_BURXY</name>
<feature type="transmembrane region" description="Helical" evidence="1">
    <location>
        <begin position="88"/>
        <end position="106"/>
    </location>
</feature>
<proteinExistence type="predicted"/>
<feature type="transmembrane region" description="Helical" evidence="1">
    <location>
        <begin position="167"/>
        <end position="183"/>
    </location>
</feature>
<keyword evidence="1" id="KW-0812">Transmembrane</keyword>
<organism evidence="2 3">
    <name type="scientific">Bursaphelenchus xylophilus</name>
    <name type="common">Pinewood nematode worm</name>
    <name type="synonym">Aphelenchoides xylophilus</name>
    <dbReference type="NCBI Taxonomy" id="6326"/>
    <lineage>
        <taxon>Eukaryota</taxon>
        <taxon>Metazoa</taxon>
        <taxon>Ecdysozoa</taxon>
        <taxon>Nematoda</taxon>
        <taxon>Chromadorea</taxon>
        <taxon>Rhabditida</taxon>
        <taxon>Tylenchina</taxon>
        <taxon>Tylenchomorpha</taxon>
        <taxon>Aphelenchoidea</taxon>
        <taxon>Aphelenchoididae</taxon>
        <taxon>Bursaphelenchus</taxon>
    </lineage>
</organism>
<keyword evidence="3" id="KW-1185">Reference proteome</keyword>
<comment type="caution">
    <text evidence="2">The sequence shown here is derived from an EMBL/GenBank/DDBJ whole genome shotgun (WGS) entry which is preliminary data.</text>
</comment>
<protein>
    <submittedName>
        <fullName evidence="2">(pine wood nematode) hypothetical protein</fullName>
    </submittedName>
</protein>
<dbReference type="EMBL" id="CAJFCV020000006">
    <property type="protein sequence ID" value="CAG9132021.1"/>
    <property type="molecule type" value="Genomic_DNA"/>
</dbReference>
<feature type="transmembrane region" description="Helical" evidence="1">
    <location>
        <begin position="126"/>
        <end position="147"/>
    </location>
</feature>
<keyword evidence="1" id="KW-0472">Membrane</keyword>
<gene>
    <name evidence="2" type="ORF">BXYJ_LOCUS15671</name>
</gene>
<dbReference type="Proteomes" id="UP000659654">
    <property type="component" value="Unassembled WGS sequence"/>
</dbReference>
<dbReference type="EMBL" id="CAJFDI010000006">
    <property type="protein sequence ID" value="CAD5235580.1"/>
    <property type="molecule type" value="Genomic_DNA"/>
</dbReference>
<sequence length="223" mass="26014">MPDEEFYVDHGKKVDKDGKLILEVDDKPWLLNAIFDFKTYAVFFLWSLLFENLLRVYVRTSFYTIACGIAGLYVGFKVWKSEVHKRRDIILAIGYAYCLLLSSTALRRAVFAYVYSTPTHCNPRFSLTLALFLDISFIWVVVASMALMTFTGIEKIFCRGDKKWKSFPLFFLLLAFSLIWLPFPPQGFNFVRKVLRNGAGLIYRNEGRAQWIVEFWSHPENKV</sequence>
<evidence type="ECO:0000313" key="3">
    <source>
        <dbReference type="Proteomes" id="UP000659654"/>
    </source>
</evidence>